<proteinExistence type="inferred from homology"/>
<evidence type="ECO:0000256" key="7">
    <source>
        <dbReference type="ARBA" id="ARBA00023277"/>
    </source>
</evidence>
<feature type="domain" description="Alpha-amylase C-terminal beta-sheet" evidence="11">
    <location>
        <begin position="359"/>
        <end position="422"/>
    </location>
</feature>
<dbReference type="CDD" id="cd11314">
    <property type="entry name" value="AmyAc_arch_bac_plant_AmyA"/>
    <property type="match status" value="1"/>
</dbReference>
<evidence type="ECO:0000259" key="10">
    <source>
        <dbReference type="SMART" id="SM00642"/>
    </source>
</evidence>
<protein>
    <recommendedName>
        <fullName evidence="4">alpha-amylase</fullName>
        <ecNumber evidence="4">3.2.1.1</ecNumber>
    </recommendedName>
    <alternativeName>
        <fullName evidence="9">1,4-alpha-D-glucan glucanohydrolase</fullName>
    </alternativeName>
</protein>
<comment type="caution">
    <text evidence="12">The sequence shown here is derived from an EMBL/GenBank/DDBJ whole genome shotgun (WGS) entry which is preliminary data.</text>
</comment>
<dbReference type="InterPro" id="IPR017853">
    <property type="entry name" value="GH"/>
</dbReference>
<dbReference type="Pfam" id="PF07821">
    <property type="entry name" value="Alpha-amyl_C2"/>
    <property type="match status" value="1"/>
</dbReference>
<evidence type="ECO:0000256" key="3">
    <source>
        <dbReference type="ARBA" id="ARBA00008061"/>
    </source>
</evidence>
<dbReference type="SUPFAM" id="SSF51011">
    <property type="entry name" value="Glycosyl hydrolase domain"/>
    <property type="match status" value="1"/>
</dbReference>
<dbReference type="Proteomes" id="UP000247498">
    <property type="component" value="Unassembled WGS sequence"/>
</dbReference>
<dbReference type="GO" id="GO:0004556">
    <property type="term" value="F:alpha-amylase activity"/>
    <property type="evidence" value="ECO:0007669"/>
    <property type="project" value="UniProtKB-EC"/>
</dbReference>
<evidence type="ECO:0000313" key="13">
    <source>
        <dbReference type="Proteomes" id="UP000247498"/>
    </source>
</evidence>
<evidence type="ECO:0000256" key="1">
    <source>
        <dbReference type="ARBA" id="ARBA00000548"/>
    </source>
</evidence>
<dbReference type="SMART" id="SM00642">
    <property type="entry name" value="Aamy"/>
    <property type="match status" value="1"/>
</dbReference>
<keyword evidence="5" id="KW-0479">Metal-binding</keyword>
<evidence type="ECO:0000256" key="2">
    <source>
        <dbReference type="ARBA" id="ARBA00001913"/>
    </source>
</evidence>
<dbReference type="Gene3D" id="3.20.20.80">
    <property type="entry name" value="Glycosidases"/>
    <property type="match status" value="1"/>
</dbReference>
<dbReference type="EMBL" id="BDRX01000027">
    <property type="protein sequence ID" value="GBF91845.1"/>
    <property type="molecule type" value="Genomic_DNA"/>
</dbReference>
<dbReference type="SMART" id="SM00810">
    <property type="entry name" value="Alpha-amyl_C2"/>
    <property type="match status" value="1"/>
</dbReference>
<comment type="catalytic activity">
    <reaction evidence="1">
        <text>Endohydrolysis of (1-&gt;4)-alpha-D-glucosidic linkages in polysaccharides containing three or more (1-&gt;4)-alpha-linked D-glucose units.</text>
        <dbReference type="EC" id="3.2.1.1"/>
    </reaction>
</comment>
<dbReference type="SUPFAM" id="SSF51445">
    <property type="entry name" value="(Trans)glycosidases"/>
    <property type="match status" value="1"/>
</dbReference>
<evidence type="ECO:0000256" key="9">
    <source>
        <dbReference type="ARBA" id="ARBA00030238"/>
    </source>
</evidence>
<name>A0A2V0P434_9CHLO</name>
<accession>A0A2V0P434</accession>
<organism evidence="12 13">
    <name type="scientific">Raphidocelis subcapitata</name>
    <dbReference type="NCBI Taxonomy" id="307507"/>
    <lineage>
        <taxon>Eukaryota</taxon>
        <taxon>Viridiplantae</taxon>
        <taxon>Chlorophyta</taxon>
        <taxon>core chlorophytes</taxon>
        <taxon>Chlorophyceae</taxon>
        <taxon>CS clade</taxon>
        <taxon>Sphaeropleales</taxon>
        <taxon>Selenastraceae</taxon>
        <taxon>Raphidocelis</taxon>
    </lineage>
</organism>
<feature type="domain" description="Glycosyl hydrolase family 13 catalytic" evidence="10">
    <location>
        <begin position="17"/>
        <end position="358"/>
    </location>
</feature>
<keyword evidence="7" id="KW-0119">Carbohydrate metabolism</keyword>
<dbReference type="PANTHER" id="PTHR43447">
    <property type="entry name" value="ALPHA-AMYLASE"/>
    <property type="match status" value="1"/>
</dbReference>
<dbReference type="PIRSF" id="PIRSF001021">
    <property type="entry name" value="Alph-amls_thrmst"/>
    <property type="match status" value="1"/>
</dbReference>
<dbReference type="InterPro" id="IPR013780">
    <property type="entry name" value="Glyco_hydro_b"/>
</dbReference>
<evidence type="ECO:0000256" key="5">
    <source>
        <dbReference type="ARBA" id="ARBA00022723"/>
    </source>
</evidence>
<dbReference type="AlphaFoldDB" id="A0A2V0P434"/>
<dbReference type="STRING" id="307507.A0A2V0P434"/>
<gene>
    <name evidence="12" type="ORF">Rsub_04950</name>
</gene>
<dbReference type="GO" id="GO:0005975">
    <property type="term" value="P:carbohydrate metabolic process"/>
    <property type="evidence" value="ECO:0007669"/>
    <property type="project" value="InterPro"/>
</dbReference>
<dbReference type="FunCoup" id="A0A2V0P434">
    <property type="interactions" value="51"/>
</dbReference>
<dbReference type="GO" id="GO:0005509">
    <property type="term" value="F:calcium ion binding"/>
    <property type="evidence" value="ECO:0007669"/>
    <property type="project" value="InterPro"/>
</dbReference>
<comment type="cofactor">
    <cofactor evidence="2">
        <name>Ca(2+)</name>
        <dbReference type="ChEBI" id="CHEBI:29108"/>
    </cofactor>
</comment>
<dbReference type="Gene3D" id="2.60.40.1180">
    <property type="entry name" value="Golgi alpha-mannosidase II"/>
    <property type="match status" value="1"/>
</dbReference>
<evidence type="ECO:0000256" key="4">
    <source>
        <dbReference type="ARBA" id="ARBA00012595"/>
    </source>
</evidence>
<keyword evidence="6 12" id="KW-0378">Hydrolase</keyword>
<dbReference type="InParanoid" id="A0A2V0P434"/>
<sequence>MFGALFGGASRRDRRDAVLFQGFGWDSCQKGGWYTKLKQQLPELKAAGVTHLWLPPPSHSVSPQGYMPGQLYNLEASKYGGKKELKELTSAAKKQGIACVADVVINHRCADIQENGVYNHYSDDTDHKGRRIDWGRWAITCDDPHFNGSGNRDTGADYAAAPDLDHANPELRAALRDWLHWLQHDIGFEGWRLDFVKGYAPKFVDEYVSSTVGAAALNVGEFWVDMEWQGGELAADQDRARQVLCDWVNANNKSCSAFDFPLKGVLQEAAKRTQYWRLRDARGKAPGLVGWWPEHAVTFVDNHDTGSSQQHWPFPSHLVGVGYAYILTHPGIPCVFYEHFFDWGEELRGTIKGLLEVRRRAGIKAGARLDIRAAEADFYFAVVDGRVAVKLGPRLDMGPHLPRAEDGWQQVAAGTEFCVWEKKK</sequence>
<dbReference type="OrthoDB" id="550577at2759"/>
<dbReference type="InterPro" id="IPR006047">
    <property type="entry name" value="GH13_cat_dom"/>
</dbReference>
<dbReference type="Pfam" id="PF00128">
    <property type="entry name" value="Alpha-amylase"/>
    <property type="match status" value="1"/>
</dbReference>
<dbReference type="EC" id="3.2.1.1" evidence="4"/>
<evidence type="ECO:0000256" key="8">
    <source>
        <dbReference type="ARBA" id="ARBA00023295"/>
    </source>
</evidence>
<evidence type="ECO:0000259" key="11">
    <source>
        <dbReference type="SMART" id="SM00810"/>
    </source>
</evidence>
<comment type="similarity">
    <text evidence="3">Belongs to the glycosyl hydrolase 13 family.</text>
</comment>
<evidence type="ECO:0000313" key="12">
    <source>
        <dbReference type="EMBL" id="GBF91845.1"/>
    </source>
</evidence>
<keyword evidence="13" id="KW-1185">Reference proteome</keyword>
<keyword evidence="8" id="KW-0326">Glycosidase</keyword>
<evidence type="ECO:0000256" key="6">
    <source>
        <dbReference type="ARBA" id="ARBA00022801"/>
    </source>
</evidence>
<dbReference type="InterPro" id="IPR013776">
    <property type="entry name" value="A-amylase_thermo"/>
</dbReference>
<reference evidence="12 13" key="1">
    <citation type="journal article" date="2018" name="Sci. Rep.">
        <title>Raphidocelis subcapitata (=Pseudokirchneriella subcapitata) provides an insight into genome evolution and environmental adaptations in the Sphaeropleales.</title>
        <authorList>
            <person name="Suzuki S."/>
            <person name="Yamaguchi H."/>
            <person name="Nakajima N."/>
            <person name="Kawachi M."/>
        </authorList>
    </citation>
    <scope>NUCLEOTIDE SEQUENCE [LARGE SCALE GENOMIC DNA]</scope>
    <source>
        <strain evidence="12 13">NIES-35</strain>
    </source>
</reference>
<dbReference type="InterPro" id="IPR012850">
    <property type="entry name" value="A-amylase_bs_C"/>
</dbReference>